<comment type="caution">
    <text evidence="3">The sequence shown here is derived from an EMBL/GenBank/DDBJ whole genome shotgun (WGS) entry which is preliminary data.</text>
</comment>
<organism evidence="3 4">
    <name type="scientific">Actinopolymorpha pittospori</name>
    <dbReference type="NCBI Taxonomy" id="648752"/>
    <lineage>
        <taxon>Bacteria</taxon>
        <taxon>Bacillati</taxon>
        <taxon>Actinomycetota</taxon>
        <taxon>Actinomycetes</taxon>
        <taxon>Propionibacteriales</taxon>
        <taxon>Actinopolymorphaceae</taxon>
        <taxon>Actinopolymorpha</taxon>
    </lineage>
</organism>
<dbReference type="Pfam" id="PF16655">
    <property type="entry name" value="PhoD_N"/>
    <property type="match status" value="1"/>
</dbReference>
<name>A0A927N8Y1_9ACTN</name>
<proteinExistence type="predicted"/>
<dbReference type="PROSITE" id="PS51318">
    <property type="entry name" value="TAT"/>
    <property type="match status" value="1"/>
</dbReference>
<gene>
    <name evidence="3" type="ORF">HEB94_007388</name>
</gene>
<keyword evidence="4" id="KW-1185">Reference proteome</keyword>
<dbReference type="InterPro" id="IPR029052">
    <property type="entry name" value="Metallo-depent_PP-like"/>
</dbReference>
<dbReference type="PANTHER" id="PTHR43606">
    <property type="entry name" value="PHOSPHATASE, PUTATIVE (AFU_ORTHOLOGUE AFUA_6G08710)-RELATED"/>
    <property type="match status" value="1"/>
</dbReference>
<dbReference type="EC" id="3.1.3.1" evidence="3"/>
<keyword evidence="3" id="KW-0378">Hydrolase</keyword>
<dbReference type="SUPFAM" id="SSF56300">
    <property type="entry name" value="Metallo-dependent phosphatases"/>
    <property type="match status" value="1"/>
</dbReference>
<feature type="domain" description="Phospholipase D N-terminal" evidence="2">
    <location>
        <begin position="54"/>
        <end position="152"/>
    </location>
</feature>
<evidence type="ECO:0000259" key="1">
    <source>
        <dbReference type="Pfam" id="PF09423"/>
    </source>
</evidence>
<evidence type="ECO:0000313" key="4">
    <source>
        <dbReference type="Proteomes" id="UP000638648"/>
    </source>
</evidence>
<dbReference type="GO" id="GO:0004035">
    <property type="term" value="F:alkaline phosphatase activity"/>
    <property type="evidence" value="ECO:0007669"/>
    <property type="project" value="UniProtKB-EC"/>
</dbReference>
<protein>
    <submittedName>
        <fullName evidence="3">Alkaline phosphatase D</fullName>
        <ecNumber evidence="3">3.1.3.1</ecNumber>
    </submittedName>
</protein>
<dbReference type="Gene3D" id="3.60.21.70">
    <property type="entry name" value="PhoD-like phosphatase"/>
    <property type="match status" value="1"/>
</dbReference>
<dbReference type="PANTHER" id="PTHR43606:SF2">
    <property type="entry name" value="ALKALINE PHOSPHATASE FAMILY PROTEIN (AFU_ORTHOLOGUE AFUA_5G03860)"/>
    <property type="match status" value="1"/>
</dbReference>
<evidence type="ECO:0000313" key="3">
    <source>
        <dbReference type="EMBL" id="MBE1610540.1"/>
    </source>
</evidence>
<dbReference type="InterPro" id="IPR038607">
    <property type="entry name" value="PhoD-like_sf"/>
</dbReference>
<sequence length="534" mass="58726">MPARPDPLPPAPPGHRRRSFLALSGVSAAAFALGTGRAVADDRTTGVPADPFQLGVASGEPEPDGVVLWTRLAPDPLAEDGHGGMPLRPTSVQYEVAEDERFTRIAARGAALATPELGHSIHVEVRGLAPAREYFYRFRAGRDISPVGRTKTAPAADASPAAFRFAAASCQAWYHGYFTAYRHMAEEDLDVVFFLGDYIYEYAINASNLWREGVSVAAAHNADVLTLEQYRLRYALFKSDPDLQRLHARVPWIVTSDDHEVVNNYAADFPQYDVSPEDFLRRRSVAYRAYYENLPLRAALLPSGPAMPLYRRLRYGRLAALHVLDTRQYRDDYPCDGAATGTCDEANDPNRSILGPDQERWLFDGLGASDTTWNVLTQQVVMASIDRTIGAGTSYSFDQWDGFTACRDRLFDVIQQRRVANPVVLTGDIHRSVAAELKADWTDPDSATVGTELIASSIGSNGDGTDTDSLGPIWLSNPHVKLYNARRGYVSCTMTPTELTSDFRVVPYVQRQGAPINSLARFVTEAGRPGLNPA</sequence>
<feature type="domain" description="PhoD-like phosphatase metallophosphatase" evidence="1">
    <location>
        <begin position="165"/>
        <end position="503"/>
    </location>
</feature>
<dbReference type="Proteomes" id="UP000638648">
    <property type="component" value="Unassembled WGS sequence"/>
</dbReference>
<dbReference type="CDD" id="cd07389">
    <property type="entry name" value="MPP_PhoD"/>
    <property type="match status" value="1"/>
</dbReference>
<dbReference type="InterPro" id="IPR018946">
    <property type="entry name" value="PhoD-like_MPP"/>
</dbReference>
<accession>A0A927N8Y1</accession>
<dbReference type="InterPro" id="IPR006311">
    <property type="entry name" value="TAT_signal"/>
</dbReference>
<dbReference type="RefSeq" id="WP_192753899.1">
    <property type="nucleotide sequence ID" value="NZ_BAABJL010000095.1"/>
</dbReference>
<dbReference type="Pfam" id="PF09423">
    <property type="entry name" value="PhoD"/>
    <property type="match status" value="1"/>
</dbReference>
<evidence type="ECO:0000259" key="2">
    <source>
        <dbReference type="Pfam" id="PF16655"/>
    </source>
</evidence>
<dbReference type="AlphaFoldDB" id="A0A927N8Y1"/>
<dbReference type="Gene3D" id="2.60.40.380">
    <property type="entry name" value="Purple acid phosphatase-like, N-terminal"/>
    <property type="match status" value="1"/>
</dbReference>
<reference evidence="3" key="1">
    <citation type="submission" date="2020-10" db="EMBL/GenBank/DDBJ databases">
        <title>Sequencing the genomes of 1000 actinobacteria strains.</title>
        <authorList>
            <person name="Klenk H.-P."/>
        </authorList>
    </citation>
    <scope>NUCLEOTIDE SEQUENCE</scope>
    <source>
        <strain evidence="3">DSM 45354</strain>
    </source>
</reference>
<dbReference type="EMBL" id="JADBEM010000001">
    <property type="protein sequence ID" value="MBE1610540.1"/>
    <property type="molecule type" value="Genomic_DNA"/>
</dbReference>
<dbReference type="InterPro" id="IPR032093">
    <property type="entry name" value="PhoD_N"/>
</dbReference>
<dbReference type="InterPro" id="IPR052900">
    <property type="entry name" value="Phospholipid_Metab_Enz"/>
</dbReference>